<dbReference type="PANTHER" id="PTHR40980">
    <property type="entry name" value="PLUG DOMAIN-CONTAINING PROTEIN"/>
    <property type="match status" value="1"/>
</dbReference>
<evidence type="ECO:0000313" key="11">
    <source>
        <dbReference type="EMBL" id="MBK0380550.1"/>
    </source>
</evidence>
<evidence type="ECO:0000256" key="5">
    <source>
        <dbReference type="ARBA" id="ARBA00023136"/>
    </source>
</evidence>
<keyword evidence="6 7" id="KW-0998">Cell outer membrane</keyword>
<evidence type="ECO:0000313" key="12">
    <source>
        <dbReference type="Proteomes" id="UP000613193"/>
    </source>
</evidence>
<dbReference type="AlphaFoldDB" id="A0A934PW83"/>
<dbReference type="GO" id="GO:0009279">
    <property type="term" value="C:cell outer membrane"/>
    <property type="evidence" value="ECO:0007669"/>
    <property type="project" value="UniProtKB-SubCell"/>
</dbReference>
<name>A0A934PW83_9SPHI</name>
<dbReference type="Pfam" id="PF14905">
    <property type="entry name" value="OMP_b-brl_3"/>
    <property type="match status" value="1"/>
</dbReference>
<feature type="region of interest" description="Disordered" evidence="8">
    <location>
        <begin position="790"/>
        <end position="812"/>
    </location>
</feature>
<keyword evidence="4 7" id="KW-0812">Transmembrane</keyword>
<keyword evidence="2 7" id="KW-0813">Transport</keyword>
<dbReference type="InterPro" id="IPR039426">
    <property type="entry name" value="TonB-dep_rcpt-like"/>
</dbReference>
<evidence type="ECO:0000256" key="6">
    <source>
        <dbReference type="ARBA" id="ARBA00023237"/>
    </source>
</evidence>
<dbReference type="PANTHER" id="PTHR40980:SF4">
    <property type="entry name" value="TONB-DEPENDENT RECEPTOR-LIKE BETA-BARREL DOMAIN-CONTAINING PROTEIN"/>
    <property type="match status" value="1"/>
</dbReference>
<comment type="similarity">
    <text evidence="7">Belongs to the TonB-dependent receptor family.</text>
</comment>
<dbReference type="RefSeq" id="WP_200067098.1">
    <property type="nucleotide sequence ID" value="NZ_JAEHFW010000003.1"/>
</dbReference>
<organism evidence="11 12">
    <name type="scientific">Mucilaginibacter segetis</name>
    <dbReference type="NCBI Taxonomy" id="2793071"/>
    <lineage>
        <taxon>Bacteria</taxon>
        <taxon>Pseudomonadati</taxon>
        <taxon>Bacteroidota</taxon>
        <taxon>Sphingobacteriia</taxon>
        <taxon>Sphingobacteriales</taxon>
        <taxon>Sphingobacteriaceae</taxon>
        <taxon>Mucilaginibacter</taxon>
    </lineage>
</organism>
<dbReference type="Gene3D" id="2.60.40.1120">
    <property type="entry name" value="Carboxypeptidase-like, regulatory domain"/>
    <property type="match status" value="1"/>
</dbReference>
<accession>A0A934PW83</accession>
<keyword evidence="11" id="KW-0675">Receptor</keyword>
<dbReference type="SUPFAM" id="SSF49452">
    <property type="entry name" value="Starch-binding domain-like"/>
    <property type="match status" value="1"/>
</dbReference>
<dbReference type="InterPro" id="IPR012910">
    <property type="entry name" value="Plug_dom"/>
</dbReference>
<dbReference type="SUPFAM" id="SSF56935">
    <property type="entry name" value="Porins"/>
    <property type="match status" value="1"/>
</dbReference>
<evidence type="ECO:0000256" key="1">
    <source>
        <dbReference type="ARBA" id="ARBA00004571"/>
    </source>
</evidence>
<dbReference type="InterPro" id="IPR037066">
    <property type="entry name" value="Plug_dom_sf"/>
</dbReference>
<evidence type="ECO:0000256" key="2">
    <source>
        <dbReference type="ARBA" id="ARBA00022448"/>
    </source>
</evidence>
<evidence type="ECO:0000256" key="4">
    <source>
        <dbReference type="ARBA" id="ARBA00022692"/>
    </source>
</evidence>
<feature type="compositionally biased region" description="Polar residues" evidence="8">
    <location>
        <begin position="795"/>
        <end position="812"/>
    </location>
</feature>
<dbReference type="Pfam" id="PF07715">
    <property type="entry name" value="Plug"/>
    <property type="match status" value="1"/>
</dbReference>
<proteinExistence type="inferred from homology"/>
<dbReference type="EMBL" id="JAEHFW010000003">
    <property type="protein sequence ID" value="MBK0380550.1"/>
    <property type="molecule type" value="Genomic_DNA"/>
</dbReference>
<evidence type="ECO:0000256" key="8">
    <source>
        <dbReference type="SAM" id="MobiDB-lite"/>
    </source>
</evidence>
<evidence type="ECO:0000256" key="7">
    <source>
        <dbReference type="PROSITE-ProRule" id="PRU01360"/>
    </source>
</evidence>
<sequence>MKVSIGCLFIVLVSGIFNFSYAQNQSSVIRGNVLMQNNQPADAATVILLNAPDSSIVLSALVNEQGSYEFPEVKAGSYLLLATRLGYQKTYSTVFSIGNNQTVTIPAILLTADKTQLKEVAIVARKPFIEVRPGKLIINPGASIIADGKSALDILSQSPGVRVDNNDNISISARQNALILVDGKTTNLSGPDLASLLKSMPGNNIERIEVIKSATAKYDAAAGGIINIVLKKGKNIGTNGTFNTTTGYGRYYKLGSGITFNNRTKNINIFGNYNIDNRKNYHDLDNDRIITYAGSNAEYNSMYTSIQKSISHNFGLGADFTLDKNNTIGFIINGLVNDNDFSKDNKLTITNNGILDSSVLATSTINRDFNYVNYNINYSGKLDTSGKTLAFNLTYSPNKRISAEYINNTFLNAAGHTYRNPLLLQNLSPSDRHNWTALLQYSNPLPGNSKIEAGLKYSATESDNDQIFGPLVNGKYISDPNFTNRFIYKQKISAAYINYSLTLGKFDIEAGLRAEHTQSTGNSLSLNSITADNYTNLFPSFITTYRKNDKNEFSLTFSRGIERPAYESLNPFLYYIDLYRYNSGNPYLKPSYSNNIHLSHTYDQIFTTDLYVTLYNNAMFPFYEQNDSTKVNVATSRNLGKVGNYGVNFNGSFDFFAWWNGYFDADLSYQHYKAYPQNGNLNKGTGDLILSTSQTFKLLPKLSANISGDYETATFYGINHFKPAYGINTGVSTQLFKKAGKLSLILNDVFNTRRDRAYTTYLNLDQHIKDKKETRIITLNFSYRFGKTSVKGASRHSTGNEVEQSRMNASSN</sequence>
<dbReference type="GO" id="GO:0030246">
    <property type="term" value="F:carbohydrate binding"/>
    <property type="evidence" value="ECO:0007669"/>
    <property type="project" value="InterPro"/>
</dbReference>
<dbReference type="Pfam" id="PF13620">
    <property type="entry name" value="CarboxypepD_reg"/>
    <property type="match status" value="1"/>
</dbReference>
<evidence type="ECO:0000256" key="3">
    <source>
        <dbReference type="ARBA" id="ARBA00022452"/>
    </source>
</evidence>
<evidence type="ECO:0000259" key="9">
    <source>
        <dbReference type="Pfam" id="PF07715"/>
    </source>
</evidence>
<dbReference type="InterPro" id="IPR036942">
    <property type="entry name" value="Beta-barrel_TonB_sf"/>
</dbReference>
<dbReference type="InterPro" id="IPR013784">
    <property type="entry name" value="Carb-bd-like_fold"/>
</dbReference>
<evidence type="ECO:0000259" key="10">
    <source>
        <dbReference type="Pfam" id="PF14905"/>
    </source>
</evidence>
<comment type="caution">
    <text evidence="11">The sequence shown here is derived from an EMBL/GenBank/DDBJ whole genome shotgun (WGS) entry which is preliminary data.</text>
</comment>
<keyword evidence="5 7" id="KW-0472">Membrane</keyword>
<gene>
    <name evidence="11" type="ORF">I5M19_14590</name>
</gene>
<feature type="domain" description="Outer membrane protein beta-barrel" evidence="10">
    <location>
        <begin position="381"/>
        <end position="783"/>
    </location>
</feature>
<dbReference type="Gene3D" id="2.40.170.20">
    <property type="entry name" value="TonB-dependent receptor, beta-barrel domain"/>
    <property type="match status" value="1"/>
</dbReference>
<dbReference type="Proteomes" id="UP000613193">
    <property type="component" value="Unassembled WGS sequence"/>
</dbReference>
<comment type="subcellular location">
    <subcellularLocation>
        <location evidence="1 7">Cell outer membrane</location>
        <topology evidence="1 7">Multi-pass membrane protein</topology>
    </subcellularLocation>
</comment>
<keyword evidence="3 7" id="KW-1134">Transmembrane beta strand</keyword>
<feature type="domain" description="TonB-dependent receptor plug" evidence="9">
    <location>
        <begin position="150"/>
        <end position="224"/>
    </location>
</feature>
<protein>
    <submittedName>
        <fullName evidence="11">TonB-dependent receptor</fullName>
    </submittedName>
</protein>
<reference evidence="11" key="1">
    <citation type="submission" date="2020-12" db="EMBL/GenBank/DDBJ databases">
        <title>Bacterial novel species Mucilaginibacter sp. SD-g isolated from soil.</title>
        <authorList>
            <person name="Jung H.-Y."/>
        </authorList>
    </citation>
    <scope>NUCLEOTIDE SEQUENCE</scope>
    <source>
        <strain evidence="11">SD-g</strain>
    </source>
</reference>
<dbReference type="Gene3D" id="2.170.130.10">
    <property type="entry name" value="TonB-dependent receptor, plug domain"/>
    <property type="match status" value="1"/>
</dbReference>
<keyword evidence="12" id="KW-1185">Reference proteome</keyword>
<dbReference type="PROSITE" id="PS52016">
    <property type="entry name" value="TONB_DEPENDENT_REC_3"/>
    <property type="match status" value="1"/>
</dbReference>
<dbReference type="InterPro" id="IPR041700">
    <property type="entry name" value="OMP_b-brl_3"/>
</dbReference>